<dbReference type="RefSeq" id="WP_212733500.1">
    <property type="nucleotide sequence ID" value="NZ_FONW01000005.1"/>
</dbReference>
<reference evidence="1 2" key="1">
    <citation type="submission" date="2016-10" db="EMBL/GenBank/DDBJ databases">
        <authorList>
            <person name="de Groot N.N."/>
        </authorList>
    </citation>
    <scope>NUCLEOTIDE SEQUENCE [LARGE SCALE GENOMIC DNA]</scope>
    <source>
        <strain evidence="1 2">CGMCC 1.9156</strain>
    </source>
</reference>
<organism evidence="1 2">
    <name type="scientific">Sunxiuqinia elliptica</name>
    <dbReference type="NCBI Taxonomy" id="655355"/>
    <lineage>
        <taxon>Bacteria</taxon>
        <taxon>Pseudomonadati</taxon>
        <taxon>Bacteroidota</taxon>
        <taxon>Bacteroidia</taxon>
        <taxon>Marinilabiliales</taxon>
        <taxon>Prolixibacteraceae</taxon>
        <taxon>Sunxiuqinia</taxon>
    </lineage>
</organism>
<sequence length="709" mass="80474">MKIKSVSVFLILMYSMLVGCSSKNEVYYVGSTENDLYDLLGQVDLEVRLFPTLEDAVKKSTEGIGIIKVSDNYPQKEPGVSDELYQAIKEKNLKLYIEYPEDFPGIELGKNVLQTNYERGVITADVFGATLKRMDIIGLNDCHFLETKEKEPLIVLAKVAGFDHAAYGLEETDDYPLLFHKENALIATTKLSNYRTGRYGPNDSWQAVWKYILTWVSSDKELKVPELKSAVSPMFSKEEPLPESASTEAVKKGVEWFYNGRFFIHSDWAESWWQKYQGDGTEPWGPPLDQALPNGDGSLGILEGHASTIYHDGDQLYRYWLRADVQGEVAYAMAAAGNLLKKPAYNDVATKLLDMVYFNSIFSAGLKSDKESDVYGLLGWSHTHPWVFYGDDNARFLLGAIGASAYLGSDKWDEKIAETILANFRTTGKLGFRSGRLEEKPILEAGIEELQNRELVNPHPHFESWLWACYLWLYDKTNYEPLLEKTKTAIQITMEAYPDRWNWTNGIQQERARMILPLAWLVRVEDTPKHRAWLDQIVGEVLDNQVACGAIREELGAVPGQFGRTNSNKAYGTTEAPLIFENGDPVADMLYTVNFAFFGLNEAAEATGDPKYKEAVDKMADFLIRIQVQSEKHKDVDGAWFRAFDYNRWDYWASNADHGWGAWSTLTGWIQSWIVATQVSVQNESSFWQATSHSSINEHMDEVVNRMVN</sequence>
<dbReference type="GO" id="GO:0005975">
    <property type="term" value="P:carbohydrate metabolic process"/>
    <property type="evidence" value="ECO:0007669"/>
    <property type="project" value="InterPro"/>
</dbReference>
<gene>
    <name evidence="1" type="ORF">SAMN05216283_105176</name>
</gene>
<dbReference type="Proteomes" id="UP000198964">
    <property type="component" value="Unassembled WGS sequence"/>
</dbReference>
<keyword evidence="2" id="KW-1185">Reference proteome</keyword>
<dbReference type="EMBL" id="FONW01000005">
    <property type="protein sequence ID" value="SFF38471.1"/>
    <property type="molecule type" value="Genomic_DNA"/>
</dbReference>
<dbReference type="STRING" id="655355.SAMN05216283_105176"/>
<name>A0A1I2ID63_9BACT</name>
<accession>A0A1I2ID63</accession>
<evidence type="ECO:0000313" key="2">
    <source>
        <dbReference type="Proteomes" id="UP000198964"/>
    </source>
</evidence>
<protein>
    <submittedName>
        <fullName evidence="1">Uncharacterized protein</fullName>
    </submittedName>
</protein>
<dbReference type="PROSITE" id="PS51257">
    <property type="entry name" value="PROKAR_LIPOPROTEIN"/>
    <property type="match status" value="1"/>
</dbReference>
<proteinExistence type="predicted"/>
<evidence type="ECO:0000313" key="1">
    <source>
        <dbReference type="EMBL" id="SFF38471.1"/>
    </source>
</evidence>
<dbReference type="SUPFAM" id="SSF48208">
    <property type="entry name" value="Six-hairpin glycosidases"/>
    <property type="match status" value="1"/>
</dbReference>
<dbReference type="InterPro" id="IPR008928">
    <property type="entry name" value="6-hairpin_glycosidase_sf"/>
</dbReference>
<dbReference type="AlphaFoldDB" id="A0A1I2ID63"/>